<accession>A0A067Z0P2</accession>
<dbReference type="Pfam" id="PF03389">
    <property type="entry name" value="MobA_MobL"/>
    <property type="match status" value="1"/>
</dbReference>
<evidence type="ECO:0000313" key="5">
    <source>
        <dbReference type="EMBL" id="AHK70156.1"/>
    </source>
</evidence>
<reference evidence="5 6" key="1">
    <citation type="journal article" date="2015" name="Appl. Microbiol. Biotechnol.">
        <title>The consequence of an additional NADH dehydrogenase paralog on the growth of Gluconobacter oxydans DSM3504.</title>
        <authorList>
            <person name="Kostner D."/>
            <person name="Luchterhand B."/>
            <person name="Junker A."/>
            <person name="Volland S."/>
            <person name="Daniel R."/>
            <person name="Buchs J."/>
            <person name="Liebl W."/>
            <person name="Ehrenreich A."/>
        </authorList>
    </citation>
    <scope>NUCLEOTIDE SEQUENCE [LARGE SCALE GENOMIC DNA]</scope>
    <source>
        <strain evidence="5">DSM 3504</strain>
    </source>
</reference>
<dbReference type="KEGG" id="goy:GLS_c02330"/>
<feature type="compositionally biased region" description="Basic and acidic residues" evidence="3">
    <location>
        <begin position="237"/>
        <end position="247"/>
    </location>
</feature>
<evidence type="ECO:0000259" key="4">
    <source>
        <dbReference type="Pfam" id="PF03389"/>
    </source>
</evidence>
<dbReference type="AlphaFoldDB" id="A0A067Z0P2"/>
<evidence type="ECO:0000256" key="2">
    <source>
        <dbReference type="ARBA" id="ARBA00022971"/>
    </source>
</evidence>
<dbReference type="RefSeq" id="WP_041110676.1">
    <property type="nucleotide sequence ID" value="NZ_CP004373.1"/>
</dbReference>
<evidence type="ECO:0000313" key="6">
    <source>
        <dbReference type="Proteomes" id="UP000031656"/>
    </source>
</evidence>
<evidence type="ECO:0000256" key="3">
    <source>
        <dbReference type="SAM" id="MobiDB-lite"/>
    </source>
</evidence>
<dbReference type="Proteomes" id="UP000031656">
    <property type="component" value="Chromosome"/>
</dbReference>
<protein>
    <recommendedName>
        <fullName evidence="4">MobA/MobL protein domain-containing protein</fullName>
    </recommendedName>
</protein>
<organism evidence="5 6">
    <name type="scientific">Gluconobacter oxydans DSM 3504</name>
    <dbReference type="NCBI Taxonomy" id="1288313"/>
    <lineage>
        <taxon>Bacteria</taxon>
        <taxon>Pseudomonadati</taxon>
        <taxon>Pseudomonadota</taxon>
        <taxon>Alphaproteobacteria</taxon>
        <taxon>Acetobacterales</taxon>
        <taxon>Acetobacteraceae</taxon>
        <taxon>Gluconobacter</taxon>
    </lineage>
</organism>
<dbReference type="HOGENOM" id="CLU_1088875_0_0_5"/>
<feature type="region of interest" description="Disordered" evidence="3">
    <location>
        <begin position="230"/>
        <end position="255"/>
    </location>
</feature>
<dbReference type="Gene3D" id="3.30.930.30">
    <property type="match status" value="1"/>
</dbReference>
<gene>
    <name evidence="5" type="ORF">GLS_c02330</name>
</gene>
<proteinExistence type="inferred from homology"/>
<dbReference type="InterPro" id="IPR005053">
    <property type="entry name" value="MobA_MobL"/>
</dbReference>
<comment type="similarity">
    <text evidence="1">Belongs to the MobA/MobL family.</text>
</comment>
<keyword evidence="2" id="KW-0184">Conjugation</keyword>
<name>A0A067Z0P2_GLUOY</name>
<evidence type="ECO:0000256" key="1">
    <source>
        <dbReference type="ARBA" id="ARBA00010873"/>
    </source>
</evidence>
<sequence length="255" mass="28304">MLVQAHRFISLNQRLGDASTLTPGDIVDLAAFYQAGFPGEKAQNAALRKVLRQMNFPVKEFARDLHRVKALYSLQHSSIAATDGIGKTAARLRYICCNRQDLILLGERHGLSAYDTTNLRTLAERHETMAGQNGRIAECFIIALPREGTPEHHQHLVCDFAEKVTHGAAPWIAAIHYDRPGNPHVHLIALEQNKPRTGGKGRPSKVIGLSRKGALERVREEWAETHNRIMAGTGPPIDHRSLEDQGKGHLLPTLH</sequence>
<dbReference type="EMBL" id="CP004373">
    <property type="protein sequence ID" value="AHK70156.1"/>
    <property type="molecule type" value="Genomic_DNA"/>
</dbReference>
<feature type="domain" description="MobA/MobL protein" evidence="4">
    <location>
        <begin position="110"/>
        <end position="255"/>
    </location>
</feature>
<dbReference type="GeneID" id="56904478"/>